<proteinExistence type="predicted"/>
<keyword evidence="3" id="KW-0732">Signal</keyword>
<evidence type="ECO:0000259" key="8">
    <source>
        <dbReference type="PROSITE" id="PS51212"/>
    </source>
</evidence>
<dbReference type="PROSITE" id="PS51212">
    <property type="entry name" value="WSC"/>
    <property type="match status" value="1"/>
</dbReference>
<feature type="domain" description="WSC" evidence="8">
    <location>
        <begin position="196"/>
        <end position="289"/>
    </location>
</feature>
<evidence type="ECO:0000256" key="2">
    <source>
        <dbReference type="ARBA" id="ARBA00022692"/>
    </source>
</evidence>
<comment type="caution">
    <text evidence="10">The sequence shown here is derived from an EMBL/GenBank/DDBJ whole genome shotgun (WGS) entry which is preliminary data.</text>
</comment>
<dbReference type="InterPro" id="IPR002889">
    <property type="entry name" value="WSC_carb-bd"/>
</dbReference>
<reference evidence="10" key="1">
    <citation type="journal article" date="2021" name="Sci. Rep.">
        <title>Diploid genomic architecture of Nitzschia inconspicua, an elite biomass production diatom.</title>
        <authorList>
            <person name="Oliver A."/>
            <person name="Podell S."/>
            <person name="Pinowska A."/>
            <person name="Traller J.C."/>
            <person name="Smith S.R."/>
            <person name="McClure R."/>
            <person name="Beliaev A."/>
            <person name="Bohutskyi P."/>
            <person name="Hill E.A."/>
            <person name="Rabines A."/>
            <person name="Zheng H."/>
            <person name="Allen L.Z."/>
            <person name="Kuo A."/>
            <person name="Grigoriev I.V."/>
            <person name="Allen A.E."/>
            <person name="Hazlebeck D."/>
            <person name="Allen E.E."/>
        </authorList>
    </citation>
    <scope>NUCLEOTIDE SEQUENCE</scope>
    <source>
        <strain evidence="10">Hildebrandi</strain>
    </source>
</reference>
<protein>
    <submittedName>
        <fullName evidence="10">WSC domain containing protein</fullName>
    </submittedName>
</protein>
<keyword evidence="2" id="KW-0812">Transmembrane</keyword>
<keyword evidence="5" id="KW-0472">Membrane</keyword>
<dbReference type="EMBL" id="JAGRRH010000075">
    <property type="protein sequence ID" value="KAG7337749.1"/>
    <property type="molecule type" value="Genomic_DNA"/>
</dbReference>
<dbReference type="PANTHER" id="PTHR24269">
    <property type="entry name" value="KREMEN PROTEIN"/>
    <property type="match status" value="1"/>
</dbReference>
<feature type="region of interest" description="Disordered" evidence="7">
    <location>
        <begin position="297"/>
        <end position="331"/>
    </location>
</feature>
<dbReference type="EMBL" id="JAGRRH010000014">
    <property type="protein sequence ID" value="KAG7358856.1"/>
    <property type="molecule type" value="Genomic_DNA"/>
</dbReference>
<feature type="compositionally biased region" description="Polar residues" evidence="7">
    <location>
        <begin position="162"/>
        <end position="179"/>
    </location>
</feature>
<dbReference type="OrthoDB" id="10043391at2759"/>
<keyword evidence="6" id="KW-0325">Glycoprotein</keyword>
<evidence type="ECO:0000256" key="5">
    <source>
        <dbReference type="ARBA" id="ARBA00023136"/>
    </source>
</evidence>
<gene>
    <name evidence="10" type="ORF">IV203_015445</name>
    <name evidence="9" type="ORF">IV203_020320</name>
</gene>
<keyword evidence="4" id="KW-1133">Transmembrane helix</keyword>
<organism evidence="10 11">
    <name type="scientific">Nitzschia inconspicua</name>
    <dbReference type="NCBI Taxonomy" id="303405"/>
    <lineage>
        <taxon>Eukaryota</taxon>
        <taxon>Sar</taxon>
        <taxon>Stramenopiles</taxon>
        <taxon>Ochrophyta</taxon>
        <taxon>Bacillariophyta</taxon>
        <taxon>Bacillariophyceae</taxon>
        <taxon>Bacillariophycidae</taxon>
        <taxon>Bacillariales</taxon>
        <taxon>Bacillariaceae</taxon>
        <taxon>Nitzschia</taxon>
    </lineage>
</organism>
<sequence>MDANRPVPVFSAGLYTHPETEAVFVAGSTAGVGEAFGEVSRTTNDVDAFIFQLDKNLNICSYRLGTAGQDYIISQCSPVEETALMEGDKFQNTDPRLAKAWYVVGVTSSSFFKADEEYVQGDGAALVYRAFISKIDLDVMKEEWTVELAAPPGTVVDAVTGDVSSNSGDASETLSSSQAPAREPSDPPENPTAPFSDSFLGCWFDDTGTRSMDIEGKSGSIEACIVFCRDYKSEDHGYPFAALQYGKVCFCGFQYDRYGKATEEDCNYPCAIGEGFCGGVNRNSVYSTGATDLLTQSPSEVPILSSTVRPEPVPTPVESEEPVLDPTGPPQ</sequence>
<name>A0A9K3PTH5_9STRA</name>
<keyword evidence="11" id="KW-1185">Reference proteome</keyword>
<evidence type="ECO:0000256" key="1">
    <source>
        <dbReference type="ARBA" id="ARBA00004167"/>
    </source>
</evidence>
<dbReference type="InterPro" id="IPR051836">
    <property type="entry name" value="Kremen_rcpt"/>
</dbReference>
<dbReference type="PANTHER" id="PTHR24269:SF16">
    <property type="entry name" value="PROTEIN SLG1"/>
    <property type="match status" value="1"/>
</dbReference>
<dbReference type="GO" id="GO:0005886">
    <property type="term" value="C:plasma membrane"/>
    <property type="evidence" value="ECO:0007669"/>
    <property type="project" value="TreeGrafter"/>
</dbReference>
<feature type="region of interest" description="Disordered" evidence="7">
    <location>
        <begin position="159"/>
        <end position="192"/>
    </location>
</feature>
<comment type="subcellular location">
    <subcellularLocation>
        <location evidence="1">Membrane</location>
        <topology evidence="1">Single-pass membrane protein</topology>
    </subcellularLocation>
</comment>
<accession>A0A9K3PTH5</accession>
<evidence type="ECO:0000313" key="10">
    <source>
        <dbReference type="EMBL" id="KAG7358856.1"/>
    </source>
</evidence>
<evidence type="ECO:0000256" key="3">
    <source>
        <dbReference type="ARBA" id="ARBA00022729"/>
    </source>
</evidence>
<evidence type="ECO:0000313" key="11">
    <source>
        <dbReference type="Proteomes" id="UP000693970"/>
    </source>
</evidence>
<dbReference type="Proteomes" id="UP000693970">
    <property type="component" value="Unassembled WGS sequence"/>
</dbReference>
<evidence type="ECO:0000256" key="4">
    <source>
        <dbReference type="ARBA" id="ARBA00022989"/>
    </source>
</evidence>
<dbReference type="SMART" id="SM00321">
    <property type="entry name" value="WSC"/>
    <property type="match status" value="1"/>
</dbReference>
<evidence type="ECO:0000256" key="7">
    <source>
        <dbReference type="SAM" id="MobiDB-lite"/>
    </source>
</evidence>
<reference evidence="10" key="2">
    <citation type="submission" date="2021-04" db="EMBL/GenBank/DDBJ databases">
        <authorList>
            <person name="Podell S."/>
        </authorList>
    </citation>
    <scope>NUCLEOTIDE SEQUENCE</scope>
    <source>
        <strain evidence="10">Hildebrandi</strain>
    </source>
</reference>
<evidence type="ECO:0000313" key="9">
    <source>
        <dbReference type="EMBL" id="KAG7337749.1"/>
    </source>
</evidence>
<evidence type="ECO:0000256" key="6">
    <source>
        <dbReference type="ARBA" id="ARBA00023180"/>
    </source>
</evidence>
<dbReference type="Pfam" id="PF01822">
    <property type="entry name" value="WSC"/>
    <property type="match status" value="1"/>
</dbReference>
<dbReference type="AlphaFoldDB" id="A0A9K3PTH5"/>